<reference evidence="1 2" key="1">
    <citation type="submission" date="2024-03" db="EMBL/GenBank/DDBJ databases">
        <title>Complete Genome Sequence of a Pseudomonas fluorescens Bacteriophage UNO-G1W1 isolated from freshwater ice in Nebraska.</title>
        <authorList>
            <person name="Neville A.J."/>
            <person name="Schulze T.T."/>
            <person name="Davis P.H."/>
        </authorList>
    </citation>
    <scope>NUCLEOTIDE SEQUENCE [LARGE SCALE GENOMIC DNA]</scope>
</reference>
<protein>
    <submittedName>
        <fullName evidence="1">Uncharacterized protein</fullName>
    </submittedName>
</protein>
<proteinExistence type="predicted"/>
<name>A0AAX4MVL0_9CAUD</name>
<gene>
    <name evidence="1" type="ORF">ISREJYDI_CDS0007</name>
</gene>
<dbReference type="Proteomes" id="UP001447006">
    <property type="component" value="Segment"/>
</dbReference>
<dbReference type="EMBL" id="PP551948">
    <property type="protein sequence ID" value="WYN04973.2"/>
    <property type="molecule type" value="Genomic_DNA"/>
</dbReference>
<sequence length="153" mass="17495">MKNAHAQAKAAKVERPNMSYRLLFRLALIQSHKEYKQMEAEKKAAHKAWAIEHFEDCIAKTVVHYDALGVNDYYVAIEHSKARNDYTLLTHKVEGDTSSPLGWSNYADAIKTHSRQADQYVLAYPGTVKLHAQTYLSKVLESLYENLEQIKAN</sequence>
<organism evidence="1 2">
    <name type="scientific">Pseudomonas phage UNO-G1W1</name>
    <dbReference type="NCBI Taxonomy" id="3136609"/>
    <lineage>
        <taxon>Viruses</taxon>
        <taxon>Duplodnaviria</taxon>
        <taxon>Heunggongvirae</taxon>
        <taxon>Uroviricota</taxon>
        <taxon>Caudoviricetes</taxon>
        <taxon>Vandenendeviridae</taxon>
        <taxon>Gorskivirinae</taxon>
        <taxon>Omahavirus</taxon>
        <taxon>Omahavirus UNOG1W1</taxon>
    </lineage>
</organism>
<evidence type="ECO:0000313" key="1">
    <source>
        <dbReference type="EMBL" id="WYN04973.2"/>
    </source>
</evidence>
<keyword evidence="2" id="KW-1185">Reference proteome</keyword>
<accession>A0AAX4MVL0</accession>
<evidence type="ECO:0000313" key="2">
    <source>
        <dbReference type="Proteomes" id="UP001447006"/>
    </source>
</evidence>